<dbReference type="OMA" id="SEMFCEE"/>
<evidence type="ECO:0000313" key="7">
    <source>
        <dbReference type="Proteomes" id="UP000280228"/>
    </source>
</evidence>
<dbReference type="KEGG" id="mcat:MC25239_01599"/>
<evidence type="ECO:0000313" key="4">
    <source>
        <dbReference type="EMBL" id="RUO15459.1"/>
    </source>
</evidence>
<name>A0A198XCY8_MORCA</name>
<evidence type="ECO:0000256" key="1">
    <source>
        <dbReference type="SAM" id="SignalP"/>
    </source>
</evidence>
<evidence type="ECO:0000313" key="6">
    <source>
        <dbReference type="Proteomes" id="UP000268436"/>
    </source>
</evidence>
<reference evidence="3 5" key="1">
    <citation type="journal article" date="2016" name="Genome Biol. Evol.">
        <title>Comparative Genomic Analyses of the Moraxella catarrhalis Serosensitive and Seroresistant Lineages Demonstrate Their Independent Evolution.</title>
        <authorList>
            <person name="Earl J.P."/>
            <person name="de Vries S.P."/>
            <person name="Ahmed A."/>
            <person name="Powell E."/>
            <person name="Schultz M.P."/>
            <person name="Hermans P.W."/>
            <person name="Hill D.J."/>
            <person name="Zhou Z."/>
            <person name="Constantinidou C.I."/>
            <person name="Hu F.Z."/>
            <person name="Bootsma H.J."/>
            <person name="Ehrlich G.D."/>
        </authorList>
    </citation>
    <scope>NUCLEOTIDE SEQUENCE [LARGE SCALE GENOMIC DNA]</scope>
    <source>
        <strain evidence="3 5">F23</strain>
    </source>
</reference>
<dbReference type="Proteomes" id="UP000280228">
    <property type="component" value="Chromosome"/>
</dbReference>
<accession>A0A198XCY8</accession>
<dbReference type="Proteomes" id="UP000268436">
    <property type="component" value="Unassembled WGS sequence"/>
</dbReference>
<dbReference type="KEGG" id="mcs:DR90_276"/>
<gene>
    <name evidence="3" type="ORF">AO370_0822</name>
    <name evidence="2" type="ORF">EJK53_1999</name>
    <name evidence="4" type="ORF">EJK54_1285</name>
</gene>
<dbReference type="OrthoDB" id="6650121at2"/>
<proteinExistence type="predicted"/>
<keyword evidence="6" id="KW-1185">Reference proteome</keyword>
<dbReference type="PROSITE" id="PS51257">
    <property type="entry name" value="PROKAR_LIPOPROTEIN"/>
    <property type="match status" value="1"/>
</dbReference>
<feature type="chain" id="PRO_5010457480" evidence="1">
    <location>
        <begin position="22"/>
        <end position="102"/>
    </location>
</feature>
<dbReference type="EMBL" id="CP034662">
    <property type="protein sequence ID" value="AZQ93858.1"/>
    <property type="molecule type" value="Genomic_DNA"/>
</dbReference>
<dbReference type="GeneID" id="66586695"/>
<keyword evidence="1" id="KW-0732">Signal</keyword>
<dbReference type="RefSeq" id="WP_003662663.1">
    <property type="nucleotide sequence ID" value="NZ_CP007669.1"/>
</dbReference>
<dbReference type="EMBL" id="RYER01000019">
    <property type="protein sequence ID" value="RUO15459.1"/>
    <property type="molecule type" value="Genomic_DNA"/>
</dbReference>
<dbReference type="Proteomes" id="UP000078295">
    <property type="component" value="Unassembled WGS sequence"/>
</dbReference>
<keyword evidence="2" id="KW-0449">Lipoprotein</keyword>
<evidence type="ECO:0000313" key="5">
    <source>
        <dbReference type="Proteomes" id="UP000078295"/>
    </source>
</evidence>
<dbReference type="EMBL" id="LXHQ01000026">
    <property type="protein sequence ID" value="OAV25901.1"/>
    <property type="molecule type" value="Genomic_DNA"/>
</dbReference>
<dbReference type="AlphaFoldDB" id="A0A198XCY8"/>
<evidence type="ECO:0000313" key="2">
    <source>
        <dbReference type="EMBL" id="AZQ93858.1"/>
    </source>
</evidence>
<organism evidence="3 5">
    <name type="scientific">Moraxella catarrhalis</name>
    <name type="common">Branhamella catarrhalis</name>
    <dbReference type="NCBI Taxonomy" id="480"/>
    <lineage>
        <taxon>Bacteria</taxon>
        <taxon>Pseudomonadati</taxon>
        <taxon>Pseudomonadota</taxon>
        <taxon>Gammaproteobacteria</taxon>
        <taxon>Moraxellales</taxon>
        <taxon>Moraxellaceae</taxon>
        <taxon>Moraxella</taxon>
    </lineage>
</organism>
<protein>
    <submittedName>
        <fullName evidence="2 4">Lipoprotein</fullName>
    </submittedName>
</protein>
<reference evidence="6 7" key="2">
    <citation type="submission" date="2018-12" db="EMBL/GenBank/DDBJ databases">
        <title>Persistence of Moraxella catarrhalis in Chronic Obstructive Pulmonary Disease and Regulation of the Hag/MID Adhesin.</title>
        <authorList>
            <person name="Murphy T."/>
            <person name="Zhao X."/>
            <person name="Vyas G."/>
            <person name="Aluvathingal J."/>
            <person name="Nadendla S."/>
            <person name="Tallon L."/>
            <person name="Tettelin H."/>
        </authorList>
    </citation>
    <scope>NUCLEOTIDE SEQUENCE [LARGE SCALE GENOMIC DNA]</scope>
    <source>
        <strain evidence="4 6">173P27B1</strain>
        <strain evidence="2 7">46P58B1</strain>
    </source>
</reference>
<feature type="signal peptide" evidence="1">
    <location>
        <begin position="1"/>
        <end position="21"/>
    </location>
</feature>
<evidence type="ECO:0000313" key="3">
    <source>
        <dbReference type="EMBL" id="OAV25901.1"/>
    </source>
</evidence>
<sequence length="102" mass="11070">MNKFALIIATALGLSACVAPVSDQGSAMIIGVPVGVPVLIDKSTHNHQDDTVHVCKLKAFTDTFTAENQSRGKARLAVKKKCLAANHEMFCRDNIIECTEYH</sequence>